<accession>A0A0G4H5A3</accession>
<feature type="region of interest" description="Disordered" evidence="1">
    <location>
        <begin position="1"/>
        <end position="34"/>
    </location>
</feature>
<evidence type="ECO:0008006" key="4">
    <source>
        <dbReference type="Google" id="ProtNLM"/>
    </source>
</evidence>
<feature type="transmembrane region" description="Helical" evidence="2">
    <location>
        <begin position="235"/>
        <end position="259"/>
    </location>
</feature>
<dbReference type="AlphaFoldDB" id="A0A0G4H5A3"/>
<feature type="compositionally biased region" description="Basic and acidic residues" evidence="1">
    <location>
        <begin position="8"/>
        <end position="20"/>
    </location>
</feature>
<protein>
    <recommendedName>
        <fullName evidence="4">Transmembrane protein</fullName>
    </recommendedName>
</protein>
<feature type="transmembrane region" description="Helical" evidence="2">
    <location>
        <begin position="178"/>
        <end position="199"/>
    </location>
</feature>
<feature type="transmembrane region" description="Helical" evidence="2">
    <location>
        <begin position="54"/>
        <end position="78"/>
    </location>
</feature>
<proteinExistence type="predicted"/>
<feature type="region of interest" description="Disordered" evidence="1">
    <location>
        <begin position="443"/>
        <end position="476"/>
    </location>
</feature>
<feature type="transmembrane region" description="Helical" evidence="2">
    <location>
        <begin position="111"/>
        <end position="132"/>
    </location>
</feature>
<feature type="compositionally biased region" description="Basic and acidic residues" evidence="1">
    <location>
        <begin position="443"/>
        <end position="456"/>
    </location>
</feature>
<sequence>MSCPFAFQDKDQKSRSESSHDSPSTPSSPPSSCPFASFAHPKRRDLPNERAKPALFRFGALGVCHALFGASAFVLVWLEFFRLLVTGFSLDSSVQSLLHSQSDAQFSSHQIIAAVWIFSALLCTLTALPMPFQGFVFSTPKLGDSASRQKRYNWGRAVASLQYPYLAFRAVFLPGGGLWLRLLDSAVALFMLYPFGVILSTYSHTVRAYCEWILLVQMAVWGGESSPVSDGRNRVFLYFNGMLWTKMVLDGFLGYTLYVKGFHSIERVRKEVTLASSVDVSVFLLIFFRAALEKGVGGVRGGLAGVFVLQASYRALNLGVAPLKLYRAGGWVQTVHSSLWVVWAFSLGADGREALLWTVVSLVSFVAVAWEAGDSVVVSAVTEGGARLVSLVLRLRGKNEEREGARREGNEEGEEKKEVLSCSFSSFQNATAEVPCVVERERERKKELEVKEKRDPQVAALKPLKRRDRRAYSGRT</sequence>
<keyword evidence="2" id="KW-0812">Transmembrane</keyword>
<evidence type="ECO:0000313" key="3">
    <source>
        <dbReference type="EMBL" id="CEM38965.1"/>
    </source>
</evidence>
<evidence type="ECO:0000256" key="1">
    <source>
        <dbReference type="SAM" id="MobiDB-lite"/>
    </source>
</evidence>
<keyword evidence="2" id="KW-0472">Membrane</keyword>
<reference evidence="3" key="1">
    <citation type="submission" date="2014-11" db="EMBL/GenBank/DDBJ databases">
        <authorList>
            <person name="Otto D Thomas"/>
            <person name="Naeem Raeece"/>
        </authorList>
    </citation>
    <scope>NUCLEOTIDE SEQUENCE</scope>
</reference>
<evidence type="ECO:0000256" key="2">
    <source>
        <dbReference type="SAM" id="Phobius"/>
    </source>
</evidence>
<keyword evidence="2" id="KW-1133">Transmembrane helix</keyword>
<dbReference type="EMBL" id="CDMZ01001895">
    <property type="protein sequence ID" value="CEM38965.1"/>
    <property type="molecule type" value="Genomic_DNA"/>
</dbReference>
<organism evidence="3">
    <name type="scientific">Chromera velia CCMP2878</name>
    <dbReference type="NCBI Taxonomy" id="1169474"/>
    <lineage>
        <taxon>Eukaryota</taxon>
        <taxon>Sar</taxon>
        <taxon>Alveolata</taxon>
        <taxon>Colpodellida</taxon>
        <taxon>Chromeraceae</taxon>
        <taxon>Chromera</taxon>
    </lineage>
</organism>
<dbReference type="VEuPathDB" id="CryptoDB:Cvel_24740"/>
<gene>
    <name evidence="3" type="ORF">Cvel_24740</name>
</gene>
<name>A0A0G4H5A3_9ALVE</name>